<sequence length="247" mass="29002">MSLIAPPSSVNLDESCKKFIRYGCLAERISIHMRRQYSDEERDRAHHAMAKVFQEHASKYLSICPTEEDEQGITEYWRRCMELTPEDKPDFKTLTFEQCTLQYIVSTFAMQAVDILELNHLKESRHTRLIRSVAFIYHRVKYALEYEHELGLRSVELLLSSAPPSSVQLSGVDSLHEWVFRRIRVTKADVKKQYLVVDAVTSYRNGILFVLKDLTTNEVREIPEEDFEEMILLQNRSLILTRTVWRT</sequence>
<dbReference type="EMBL" id="SFCI01002080">
    <property type="protein sequence ID" value="TFY74446.1"/>
    <property type="molecule type" value="Genomic_DNA"/>
</dbReference>
<comment type="caution">
    <text evidence="1">The sequence shown here is derived from an EMBL/GenBank/DDBJ whole genome shotgun (WGS) entry which is preliminary data.</text>
</comment>
<organism evidence="1 2">
    <name type="scientific">Hericium alpestre</name>
    <dbReference type="NCBI Taxonomy" id="135208"/>
    <lineage>
        <taxon>Eukaryota</taxon>
        <taxon>Fungi</taxon>
        <taxon>Dikarya</taxon>
        <taxon>Basidiomycota</taxon>
        <taxon>Agaricomycotina</taxon>
        <taxon>Agaricomycetes</taxon>
        <taxon>Russulales</taxon>
        <taxon>Hericiaceae</taxon>
        <taxon>Hericium</taxon>
    </lineage>
</organism>
<name>A0A4Y9ZI70_9AGAM</name>
<reference evidence="1 2" key="1">
    <citation type="submission" date="2019-02" db="EMBL/GenBank/DDBJ databases">
        <title>Genome sequencing of the rare red list fungi Hericium alpestre (H. flagellum).</title>
        <authorList>
            <person name="Buettner E."/>
            <person name="Kellner H."/>
        </authorList>
    </citation>
    <scope>NUCLEOTIDE SEQUENCE [LARGE SCALE GENOMIC DNA]</scope>
    <source>
        <strain evidence="1 2">DSM 108284</strain>
    </source>
</reference>
<gene>
    <name evidence="1" type="ORF">EWM64_g9567</name>
</gene>
<proteinExistence type="predicted"/>
<keyword evidence="2" id="KW-1185">Reference proteome</keyword>
<evidence type="ECO:0000313" key="2">
    <source>
        <dbReference type="Proteomes" id="UP000298061"/>
    </source>
</evidence>
<dbReference type="AlphaFoldDB" id="A0A4Y9ZI70"/>
<evidence type="ECO:0000313" key="1">
    <source>
        <dbReference type="EMBL" id="TFY74446.1"/>
    </source>
</evidence>
<dbReference type="Proteomes" id="UP000298061">
    <property type="component" value="Unassembled WGS sequence"/>
</dbReference>
<accession>A0A4Y9ZI70</accession>
<protein>
    <submittedName>
        <fullName evidence="1">Uncharacterized protein</fullName>
    </submittedName>
</protein>